<evidence type="ECO:0008006" key="4">
    <source>
        <dbReference type="Google" id="ProtNLM"/>
    </source>
</evidence>
<dbReference type="AlphaFoldDB" id="A0AAW3S234"/>
<evidence type="ECO:0000256" key="1">
    <source>
        <dbReference type="SAM" id="MobiDB-lite"/>
    </source>
</evidence>
<evidence type="ECO:0000313" key="3">
    <source>
        <dbReference type="Proteomes" id="UP000822271"/>
    </source>
</evidence>
<reference evidence="2" key="1">
    <citation type="submission" date="2018-09" db="EMBL/GenBank/DDBJ databases">
        <authorList>
            <person name="Groschel M."/>
            <person name="Kohl T."/>
            <person name="Conchillo-Sole O."/>
            <person name="Mamat U."/>
            <person name="Yero D."/>
            <person name="Niemann S."/>
            <person name="Daura X."/>
            <person name="Gibert I."/>
        </authorList>
    </citation>
    <scope>NUCLEOTIDE SEQUENCE</scope>
    <source>
        <strain evidence="2">OG156</strain>
    </source>
</reference>
<feature type="region of interest" description="Disordered" evidence="1">
    <location>
        <begin position="1"/>
        <end position="25"/>
    </location>
</feature>
<dbReference type="EMBL" id="RAUE01000010">
    <property type="protein sequence ID" value="MBA0310415.1"/>
    <property type="molecule type" value="Genomic_DNA"/>
</dbReference>
<reference evidence="2" key="2">
    <citation type="journal article" date="2020" name="Front. Microbiol.">
        <title>Genetic Variants of the DSF Quorum Sensing System in Stenotrophomonas maltophilia Influence Virulence and Resistance Phenotypes Among Genotypically Diverse Clinical Isolates.</title>
        <authorList>
            <person name="Yero D."/>
            <person name="Huedo P."/>
            <person name="Conchillo-Sole O."/>
            <person name="Martinez-Servat S."/>
            <person name="Mamat U."/>
            <person name="Coves X."/>
            <person name="Llanas F."/>
            <person name="Roca I."/>
            <person name="Vila J."/>
            <person name="Schaible U.E."/>
            <person name="Daura X."/>
            <person name="Gibert I."/>
        </authorList>
    </citation>
    <scope>NUCLEOTIDE SEQUENCE</scope>
    <source>
        <strain evidence="2">OG156</strain>
    </source>
</reference>
<proteinExistence type="predicted"/>
<dbReference type="Proteomes" id="UP000822271">
    <property type="component" value="Unassembled WGS sequence"/>
</dbReference>
<organism evidence="2 3">
    <name type="scientific">Stenotrophomonas maltophilia</name>
    <name type="common">Pseudomonas maltophilia</name>
    <name type="synonym">Xanthomonas maltophilia</name>
    <dbReference type="NCBI Taxonomy" id="40324"/>
    <lineage>
        <taxon>Bacteria</taxon>
        <taxon>Pseudomonadati</taxon>
        <taxon>Pseudomonadota</taxon>
        <taxon>Gammaproteobacteria</taxon>
        <taxon>Lysobacterales</taxon>
        <taxon>Lysobacteraceae</taxon>
        <taxon>Stenotrophomonas</taxon>
        <taxon>Stenotrophomonas maltophilia group</taxon>
    </lineage>
</organism>
<gene>
    <name evidence="2" type="ORF">D7Y33_05195</name>
</gene>
<comment type="caution">
    <text evidence="2">The sequence shown here is derived from an EMBL/GenBank/DDBJ whole genome shotgun (WGS) entry which is preliminary data.</text>
</comment>
<sequence length="237" mass="25719">MQALNTVLPTAPSSSNSSSTPNAEAVATVAALGSSQAMSSTPSLPSSAEPLSEAQSGYLWEFWKQMTAMFPGKWERENGAAPFKKDGSLTIAAGTWFQVLKGRSRAQHARGMACCLTEGREWPPNPPRFLTMCLDIPVMAAVEREMAPGRPQSGFTVLVRSLLDLHVYASADHGSQQRRMLEEAYTRAVQHVVDGKPLPQPALAIEQEKHGVRPVRDRESARAAMERAAAELNFDGD</sequence>
<name>A0AAW3S234_STEMA</name>
<feature type="compositionally biased region" description="Low complexity" evidence="1">
    <location>
        <begin position="10"/>
        <end position="23"/>
    </location>
</feature>
<accession>A0AAW3S234</accession>
<feature type="region of interest" description="Disordered" evidence="1">
    <location>
        <begin position="209"/>
        <end position="237"/>
    </location>
</feature>
<evidence type="ECO:0000313" key="2">
    <source>
        <dbReference type="EMBL" id="MBA0310415.1"/>
    </source>
</evidence>
<feature type="compositionally biased region" description="Basic and acidic residues" evidence="1">
    <location>
        <begin position="209"/>
        <end position="229"/>
    </location>
</feature>
<protein>
    <recommendedName>
        <fullName evidence="4">DUF1738 domain-containing protein</fullName>
    </recommendedName>
</protein>